<dbReference type="InterPro" id="IPR057326">
    <property type="entry name" value="KR_dom"/>
</dbReference>
<dbReference type="Gene3D" id="3.40.50.720">
    <property type="entry name" value="NAD(P)-binding Rossmann-like Domain"/>
    <property type="match status" value="1"/>
</dbReference>
<dbReference type="EMBL" id="BORP01000001">
    <property type="protein sequence ID" value="GIO25799.1"/>
    <property type="molecule type" value="Genomic_DNA"/>
</dbReference>
<dbReference type="GO" id="GO:0016491">
    <property type="term" value="F:oxidoreductase activity"/>
    <property type="evidence" value="ECO:0007669"/>
    <property type="project" value="UniProtKB-KW"/>
</dbReference>
<dbReference type="InterPro" id="IPR002347">
    <property type="entry name" value="SDR_fam"/>
</dbReference>
<sequence length="275" mass="31068">MKVALITGANGGFGKLITIELIRAGYHVIATMRNKENGRELEEKINLLERGERLELVDMDVTNEAQITSVSELVSQKYSKLDVLINNAGYSQGGFITDLPMEEWKNQYETNLVGLVQTTKYFLPLLRKSPNGKIINLSSVSGYFGFPGMGPYCSSKFAVEGFSESLRLELLPENIYVSLVEPASYKTGIWEKGLAIGAYIKDEDTIKKKVFTLAQQAYQNASDHPEEVARLARKICETKHPRLRYPIGKGAKSLWFVKKFLPWHVIERFVLKKLQ</sequence>
<dbReference type="InterPro" id="IPR020904">
    <property type="entry name" value="Sc_DH/Rdtase_CS"/>
</dbReference>
<reference evidence="5" key="1">
    <citation type="submission" date="2021-03" db="EMBL/GenBank/DDBJ databases">
        <title>Antimicrobial resistance genes in bacteria isolated from Japanese honey, and their potential for conferring macrolide and lincosamide resistance in the American foulbrood pathogen Paenibacillus larvae.</title>
        <authorList>
            <person name="Okamoto M."/>
            <person name="Kumagai M."/>
            <person name="Kanamori H."/>
            <person name="Takamatsu D."/>
        </authorList>
    </citation>
    <scope>NUCLEOTIDE SEQUENCE</scope>
    <source>
        <strain evidence="5">J43TS3</strain>
    </source>
</reference>
<gene>
    <name evidence="5" type="ORF">J43TS3_04100</name>
</gene>
<dbReference type="Proteomes" id="UP000676917">
    <property type="component" value="Unassembled WGS sequence"/>
</dbReference>
<evidence type="ECO:0000256" key="3">
    <source>
        <dbReference type="RuleBase" id="RU000363"/>
    </source>
</evidence>
<evidence type="ECO:0000313" key="6">
    <source>
        <dbReference type="Proteomes" id="UP000676917"/>
    </source>
</evidence>
<dbReference type="PANTHER" id="PTHR43976">
    <property type="entry name" value="SHORT CHAIN DEHYDROGENASE"/>
    <property type="match status" value="1"/>
</dbReference>
<evidence type="ECO:0000259" key="4">
    <source>
        <dbReference type="SMART" id="SM00822"/>
    </source>
</evidence>
<organism evidence="5 6">
    <name type="scientific">Ornithinibacillus bavariensis</name>
    <dbReference type="NCBI Taxonomy" id="545502"/>
    <lineage>
        <taxon>Bacteria</taxon>
        <taxon>Bacillati</taxon>
        <taxon>Bacillota</taxon>
        <taxon>Bacilli</taxon>
        <taxon>Bacillales</taxon>
        <taxon>Bacillaceae</taxon>
        <taxon>Ornithinibacillus</taxon>
    </lineage>
</organism>
<accession>A0A919X691</accession>
<dbReference type="CDD" id="cd05374">
    <property type="entry name" value="17beta-HSD-like_SDR_c"/>
    <property type="match status" value="1"/>
</dbReference>
<dbReference type="InterPro" id="IPR051911">
    <property type="entry name" value="SDR_oxidoreductase"/>
</dbReference>
<dbReference type="InterPro" id="IPR036291">
    <property type="entry name" value="NAD(P)-bd_dom_sf"/>
</dbReference>
<comment type="caution">
    <text evidence="5">The sequence shown here is derived from an EMBL/GenBank/DDBJ whole genome shotgun (WGS) entry which is preliminary data.</text>
</comment>
<dbReference type="SUPFAM" id="SSF51735">
    <property type="entry name" value="NAD(P)-binding Rossmann-fold domains"/>
    <property type="match status" value="1"/>
</dbReference>
<dbReference type="NCBIfam" id="NF005372">
    <property type="entry name" value="PRK06914.1"/>
    <property type="match status" value="1"/>
</dbReference>
<dbReference type="RefSeq" id="WP_212919315.1">
    <property type="nucleotide sequence ID" value="NZ_BORP01000001.1"/>
</dbReference>
<comment type="similarity">
    <text evidence="1 3">Belongs to the short-chain dehydrogenases/reductases (SDR) family.</text>
</comment>
<evidence type="ECO:0000256" key="2">
    <source>
        <dbReference type="ARBA" id="ARBA00023002"/>
    </source>
</evidence>
<evidence type="ECO:0000256" key="1">
    <source>
        <dbReference type="ARBA" id="ARBA00006484"/>
    </source>
</evidence>
<proteinExistence type="inferred from homology"/>
<keyword evidence="2" id="KW-0560">Oxidoreductase</keyword>
<dbReference type="PROSITE" id="PS00061">
    <property type="entry name" value="ADH_SHORT"/>
    <property type="match status" value="1"/>
</dbReference>
<dbReference type="SMART" id="SM00822">
    <property type="entry name" value="PKS_KR"/>
    <property type="match status" value="1"/>
</dbReference>
<dbReference type="PANTHER" id="PTHR43976:SF16">
    <property type="entry name" value="SHORT-CHAIN DEHYDROGENASE_REDUCTASE FAMILY PROTEIN"/>
    <property type="match status" value="1"/>
</dbReference>
<dbReference type="PRINTS" id="PR00081">
    <property type="entry name" value="GDHRDH"/>
</dbReference>
<dbReference type="AlphaFoldDB" id="A0A919X691"/>
<keyword evidence="6" id="KW-1185">Reference proteome</keyword>
<name>A0A919X691_9BACI</name>
<feature type="domain" description="Ketoreductase" evidence="4">
    <location>
        <begin position="2"/>
        <end position="183"/>
    </location>
</feature>
<protein>
    <submittedName>
        <fullName evidence="5">Short-chain dehydrogenase/reductase</fullName>
    </submittedName>
</protein>
<dbReference type="Pfam" id="PF00106">
    <property type="entry name" value="adh_short"/>
    <property type="match status" value="1"/>
</dbReference>
<dbReference type="PRINTS" id="PR00080">
    <property type="entry name" value="SDRFAMILY"/>
</dbReference>
<evidence type="ECO:0000313" key="5">
    <source>
        <dbReference type="EMBL" id="GIO25799.1"/>
    </source>
</evidence>